<dbReference type="GeneID" id="7840091"/>
<name>I7MEI3_TETTS</name>
<dbReference type="EMBL" id="GG662693">
    <property type="protein sequence ID" value="EAR96410.2"/>
    <property type="molecule type" value="Genomic_DNA"/>
</dbReference>
<organism evidence="3 4">
    <name type="scientific">Tetrahymena thermophila (strain SB210)</name>
    <dbReference type="NCBI Taxonomy" id="312017"/>
    <lineage>
        <taxon>Eukaryota</taxon>
        <taxon>Sar</taxon>
        <taxon>Alveolata</taxon>
        <taxon>Ciliophora</taxon>
        <taxon>Intramacronucleata</taxon>
        <taxon>Oligohymenophorea</taxon>
        <taxon>Hymenostomatida</taxon>
        <taxon>Tetrahymenina</taxon>
        <taxon>Tetrahymenidae</taxon>
        <taxon>Tetrahymena</taxon>
    </lineage>
</organism>
<reference evidence="4" key="1">
    <citation type="journal article" date="2006" name="PLoS Biol.">
        <title>Macronuclear genome sequence of the ciliate Tetrahymena thermophila, a model eukaryote.</title>
        <authorList>
            <person name="Eisen J.A."/>
            <person name="Coyne R.S."/>
            <person name="Wu M."/>
            <person name="Wu D."/>
            <person name="Thiagarajan M."/>
            <person name="Wortman J.R."/>
            <person name="Badger J.H."/>
            <person name="Ren Q."/>
            <person name="Amedeo P."/>
            <person name="Jones K.M."/>
            <person name="Tallon L.J."/>
            <person name="Delcher A.L."/>
            <person name="Salzberg S.L."/>
            <person name="Silva J.C."/>
            <person name="Haas B.J."/>
            <person name="Majoros W.H."/>
            <person name="Farzad M."/>
            <person name="Carlton J.M."/>
            <person name="Smith R.K. Jr."/>
            <person name="Garg J."/>
            <person name="Pearlman R.E."/>
            <person name="Karrer K.M."/>
            <person name="Sun L."/>
            <person name="Manning G."/>
            <person name="Elde N.C."/>
            <person name="Turkewitz A.P."/>
            <person name="Asai D.J."/>
            <person name="Wilkes D.E."/>
            <person name="Wang Y."/>
            <person name="Cai H."/>
            <person name="Collins K."/>
            <person name="Stewart B.A."/>
            <person name="Lee S.R."/>
            <person name="Wilamowska K."/>
            <person name="Weinberg Z."/>
            <person name="Ruzzo W.L."/>
            <person name="Wloga D."/>
            <person name="Gaertig J."/>
            <person name="Frankel J."/>
            <person name="Tsao C.-C."/>
            <person name="Gorovsky M.A."/>
            <person name="Keeling P.J."/>
            <person name="Waller R.F."/>
            <person name="Patron N.J."/>
            <person name="Cherry J.M."/>
            <person name="Stover N.A."/>
            <person name="Krieger C.J."/>
            <person name="del Toro C."/>
            <person name="Ryder H.F."/>
            <person name="Williamson S.C."/>
            <person name="Barbeau R.A."/>
            <person name="Hamilton E.P."/>
            <person name="Orias E."/>
        </authorList>
    </citation>
    <scope>NUCLEOTIDE SEQUENCE [LARGE SCALE GENOMIC DNA]</scope>
    <source>
        <strain evidence="4">SB210</strain>
    </source>
</reference>
<gene>
    <name evidence="3" type="ORF">TTHERM_00190780</name>
</gene>
<proteinExistence type="predicted"/>
<dbReference type="KEGG" id="tet:TTHERM_00190780"/>
<protein>
    <submittedName>
        <fullName evidence="3">Uncharacterized protein</fullName>
    </submittedName>
</protein>
<accession>I7MEI3</accession>
<evidence type="ECO:0000256" key="1">
    <source>
        <dbReference type="SAM" id="Coils"/>
    </source>
</evidence>
<keyword evidence="1" id="KW-0175">Coiled coil</keyword>
<feature type="coiled-coil region" evidence="1">
    <location>
        <begin position="781"/>
        <end position="808"/>
    </location>
</feature>
<dbReference type="AlphaFoldDB" id="I7MEI3"/>
<dbReference type="Proteomes" id="UP000009168">
    <property type="component" value="Unassembled WGS sequence"/>
</dbReference>
<evidence type="ECO:0000256" key="2">
    <source>
        <dbReference type="SAM" id="MobiDB-lite"/>
    </source>
</evidence>
<evidence type="ECO:0000313" key="4">
    <source>
        <dbReference type="Proteomes" id="UP000009168"/>
    </source>
</evidence>
<dbReference type="RefSeq" id="XP_001016655.2">
    <property type="nucleotide sequence ID" value="XM_001016655.2"/>
</dbReference>
<feature type="compositionally biased region" description="Polar residues" evidence="2">
    <location>
        <begin position="618"/>
        <end position="634"/>
    </location>
</feature>
<keyword evidence="4" id="KW-1185">Reference proteome</keyword>
<feature type="region of interest" description="Disordered" evidence="2">
    <location>
        <begin position="613"/>
        <end position="639"/>
    </location>
</feature>
<dbReference type="InParanoid" id="I7MEI3"/>
<sequence>MIYQKQQSKPIIFKKSLSPPGKVSKTPEKLNEPWYNESFIQMLKNSPQQILISKPPQTAAQQNIHCTTTGEGIPVIINHINHSPANIKNLEIITMPYQRVLTDASQMVKNIHHEEKNNNYCRQNNFIAKEQEQNLHNNFLQKQYIHVDQNIDTSKINDFAKSPYKISSHGYQLNCQQFQYSPSKVQQKQSPIQKQSVQSIQNHFVSQVSTTHLNSPAVNISSIQSPYISNYQISQGLNPQTQYIQMLNPTFKVAQSPNLSPTSTSPNLNNLKTKEDVQFIRLNTNEQQQAIQNTSSNIKGIQDSSLNKKFETHLIATKNTVQMVKDNKQIVNTSSRSLSPTQKPNITFLNSKPINYGQKTSPFQLDTQQEKANQIVYINKSVVNRSGSAGSRPNEFQNQQSLLIQQQVNLNPLVQNTYTNNIISPIEQNKIILTQNYPKQNNLFSSNINQNSMFIQLSNTPEKLPQNVLNIPGQLPSEQYSQVENSESIHYKSPNLIEVHQGSQSSYIKPIEQDSFKSQNSENILNYIQLQAKQLNMSKQNNNNLNYSQTVQQNFKTEIKNPQPTNQVRSVRCNNNFSKTINNITKTNEAIKETQQSNSSLVIQQLNKMFIDQKDSNNQKSNMISPSPITYQQSNKKDPFETENYQQTLAKYYHKPDQASNNSQNDQNKLQSNQFSLGGIQVRSNNYANTSSSLSSFPKSSLITANFIDFQQKQNQGNDQASIFDDDQGRQMKIISQIQSSLNLNTSISLGVQGQTQEQINFYQYQNKRIQDQIDNQNAIRNMRQSEVEEAQSQLQQVKNNNTEKAITKIRRPSFFEYDAIDNDQNNQLEYSFNNGTNSNKDQQQQTLNIIDEVERRVQNKKAQLNYPYTIDTIKEEDLQSKIGTVNQIIEKASQITQQVQCEGIDFSINNLSMTTEQKSNGQQSPSAFTPQQKRIELVSVSPSTNTDNDQTYLYSKKSLEENCDNSFTTIKKNQQNFYQESQHNQRFQSPIQPGVLQNLNTASKSHQYQIASPIKVQKINQNKNVQ</sequence>
<evidence type="ECO:0000313" key="3">
    <source>
        <dbReference type="EMBL" id="EAR96410.2"/>
    </source>
</evidence>